<proteinExistence type="predicted"/>
<dbReference type="Proteomes" id="UP001187192">
    <property type="component" value="Unassembled WGS sequence"/>
</dbReference>
<reference evidence="1" key="1">
    <citation type="submission" date="2023-07" db="EMBL/GenBank/DDBJ databases">
        <title>draft genome sequence of fig (Ficus carica).</title>
        <authorList>
            <person name="Takahashi T."/>
            <person name="Nishimura K."/>
        </authorList>
    </citation>
    <scope>NUCLEOTIDE SEQUENCE</scope>
</reference>
<gene>
    <name evidence="1" type="ORF">TIFTF001_010782</name>
</gene>
<accession>A0AA88AK77</accession>
<evidence type="ECO:0000313" key="2">
    <source>
        <dbReference type="Proteomes" id="UP001187192"/>
    </source>
</evidence>
<dbReference type="EMBL" id="BTGU01000013">
    <property type="protein sequence ID" value="GMN41556.1"/>
    <property type="molecule type" value="Genomic_DNA"/>
</dbReference>
<name>A0AA88AK77_FICCA</name>
<dbReference type="Gramene" id="FCD_00002794-RA">
    <property type="protein sequence ID" value="FCD_00002794-RA:cds"/>
    <property type="gene ID" value="FCD_00002794"/>
</dbReference>
<sequence>MSGWNISKEGYQFYVHNEESQAEKYITSNPPRPKHHFAFKTDYEEVREYERDSAGLRVNYGGFKAEEDVNKEADEFIKMEHKKFLRSRTTSA</sequence>
<keyword evidence="2" id="KW-1185">Reference proteome</keyword>
<dbReference type="AlphaFoldDB" id="A0AA88AK77"/>
<comment type="caution">
    <text evidence="1">The sequence shown here is derived from an EMBL/GenBank/DDBJ whole genome shotgun (WGS) entry which is preliminary data.</text>
</comment>
<protein>
    <submittedName>
        <fullName evidence="1">Uncharacterized protein</fullName>
    </submittedName>
</protein>
<organism evidence="1 2">
    <name type="scientific">Ficus carica</name>
    <name type="common">Common fig</name>
    <dbReference type="NCBI Taxonomy" id="3494"/>
    <lineage>
        <taxon>Eukaryota</taxon>
        <taxon>Viridiplantae</taxon>
        <taxon>Streptophyta</taxon>
        <taxon>Embryophyta</taxon>
        <taxon>Tracheophyta</taxon>
        <taxon>Spermatophyta</taxon>
        <taxon>Magnoliopsida</taxon>
        <taxon>eudicotyledons</taxon>
        <taxon>Gunneridae</taxon>
        <taxon>Pentapetalae</taxon>
        <taxon>rosids</taxon>
        <taxon>fabids</taxon>
        <taxon>Rosales</taxon>
        <taxon>Moraceae</taxon>
        <taxon>Ficeae</taxon>
        <taxon>Ficus</taxon>
    </lineage>
</organism>
<evidence type="ECO:0000313" key="1">
    <source>
        <dbReference type="EMBL" id="GMN41556.1"/>
    </source>
</evidence>